<protein>
    <submittedName>
        <fullName evidence="1">Uncharacterized protein</fullName>
    </submittedName>
</protein>
<evidence type="ECO:0000313" key="2">
    <source>
        <dbReference type="Proteomes" id="UP000034265"/>
    </source>
</evidence>
<accession>A0A0G1VVY4</accession>
<evidence type="ECO:0000313" key="1">
    <source>
        <dbReference type="EMBL" id="KKU82313.1"/>
    </source>
</evidence>
<name>A0A0G1VVY4_9BACT</name>
<dbReference type="EMBL" id="LCOT01000051">
    <property type="protein sequence ID" value="KKU82313.1"/>
    <property type="molecule type" value="Genomic_DNA"/>
</dbReference>
<gene>
    <name evidence="1" type="ORF">UY11_C0051G0005</name>
</gene>
<sequence length="244" mass="27688">MSARGELGYERYLPAEYKRDRLRIRRLDESGFGKLNPSLTKLRKLVYGIYSRGGLVEDVYEPERPDGLSVVYLVSSYGDGREGLDSLFGTNMKQKLGRVGVELSNYRDVAGFMRIEWGEKSSDGRVLLEPALLMRWDGWPDGLLGYVGAFTTNPLLPRAVKLDIQRKLHEELYALAGEFGFLDEIYTILAPNVLQFVLDSGLLVENIQGATVDFQSALVDLYRRTHPGYWDNGPQLYKLIVKKK</sequence>
<proteinExistence type="predicted"/>
<dbReference type="AlphaFoldDB" id="A0A0G1VVY4"/>
<comment type="caution">
    <text evidence="1">The sequence shown here is derived from an EMBL/GenBank/DDBJ whole genome shotgun (WGS) entry which is preliminary data.</text>
</comment>
<reference evidence="1 2" key="1">
    <citation type="journal article" date="2015" name="Nature">
        <title>rRNA introns, odd ribosomes, and small enigmatic genomes across a large radiation of phyla.</title>
        <authorList>
            <person name="Brown C.T."/>
            <person name="Hug L.A."/>
            <person name="Thomas B.C."/>
            <person name="Sharon I."/>
            <person name="Castelle C.J."/>
            <person name="Singh A."/>
            <person name="Wilkins M.J."/>
            <person name="Williams K.H."/>
            <person name="Banfield J.F."/>
        </authorList>
    </citation>
    <scope>NUCLEOTIDE SEQUENCE [LARGE SCALE GENOMIC DNA]</scope>
</reference>
<organism evidence="1 2">
    <name type="scientific">Candidatus Amesbacteria bacterium GW2011_GWC2_47_8</name>
    <dbReference type="NCBI Taxonomy" id="1618367"/>
    <lineage>
        <taxon>Bacteria</taxon>
        <taxon>Candidatus Amesiibacteriota</taxon>
    </lineage>
</organism>
<dbReference type="Proteomes" id="UP000034265">
    <property type="component" value="Unassembled WGS sequence"/>
</dbReference>